<keyword evidence="1" id="KW-0472">Membrane</keyword>
<keyword evidence="1" id="KW-0812">Transmembrane</keyword>
<comment type="caution">
    <text evidence="2">The sequence shown here is derived from an EMBL/GenBank/DDBJ whole genome shotgun (WGS) entry which is preliminary data.</text>
</comment>
<proteinExistence type="predicted"/>
<dbReference type="Proteomes" id="UP001178275">
    <property type="component" value="Unassembled WGS sequence"/>
</dbReference>
<evidence type="ECO:0000256" key="1">
    <source>
        <dbReference type="SAM" id="Phobius"/>
    </source>
</evidence>
<keyword evidence="1" id="KW-1133">Transmembrane helix</keyword>
<organism evidence="2 3">
    <name type="scientific">Peribacillus frigoritolerans</name>
    <dbReference type="NCBI Taxonomy" id="450367"/>
    <lineage>
        <taxon>Bacteria</taxon>
        <taxon>Bacillati</taxon>
        <taxon>Bacillota</taxon>
        <taxon>Bacilli</taxon>
        <taxon>Bacillales</taxon>
        <taxon>Bacillaceae</taxon>
        <taxon>Peribacillus</taxon>
    </lineage>
</organism>
<protein>
    <submittedName>
        <fullName evidence="2">Uncharacterized protein</fullName>
    </submittedName>
</protein>
<accession>A0AA90PH20</accession>
<dbReference type="AlphaFoldDB" id="A0AA90PH20"/>
<feature type="transmembrane region" description="Helical" evidence="1">
    <location>
        <begin position="49"/>
        <end position="69"/>
    </location>
</feature>
<dbReference type="EMBL" id="JAUUTW010000044">
    <property type="protein sequence ID" value="MDP1454326.1"/>
    <property type="molecule type" value="Genomic_DNA"/>
</dbReference>
<evidence type="ECO:0000313" key="3">
    <source>
        <dbReference type="Proteomes" id="UP001178275"/>
    </source>
</evidence>
<feature type="transmembrane region" description="Helical" evidence="1">
    <location>
        <begin position="7"/>
        <end position="29"/>
    </location>
</feature>
<name>A0AA90PH20_9BACI</name>
<dbReference type="RefSeq" id="WP_305162625.1">
    <property type="nucleotide sequence ID" value="NZ_JAUUTW010000044.1"/>
</dbReference>
<sequence length="106" mass="11312">MIRIGRLGTIIIYTLISIVGILASILGAVGTSSIGMNVEQLVNLTSYQFALLGSVALLVIALLFAMCLHKGDFKAKIPKQNMAKSLNVNRSEADNGDLPVTSLSFF</sequence>
<reference evidence="2" key="1">
    <citation type="submission" date="2023-07" db="EMBL/GenBank/DDBJ databases">
        <title>Murine gut Bacillus species.</title>
        <authorList>
            <person name="Gutman E."/>
            <person name="Hashuel R."/>
            <person name="Litvak Y."/>
        </authorList>
    </citation>
    <scope>NUCLEOTIDE SEQUENCE</scope>
    <source>
        <strain evidence="2">RU293</strain>
    </source>
</reference>
<evidence type="ECO:0000313" key="2">
    <source>
        <dbReference type="EMBL" id="MDP1454326.1"/>
    </source>
</evidence>
<gene>
    <name evidence="2" type="ORF">Q8G36_25720</name>
</gene>